<evidence type="ECO:0000313" key="1">
    <source>
        <dbReference type="EMBL" id="GAT93663.1"/>
    </source>
</evidence>
<proteinExistence type="predicted"/>
<sequence>MNNERNRIHKKKETNLKTFTEIVLIFLLAQKGWSFYIKKPHKKTEDTCQFLLIHNGLKESRSLFFQNNQTISRESKSRITKTLLDCLLKEMQYSNCKYHLELNVNTTKKYGKNYFPKIDHIFIIDSRRRIDSKKFQGLCEELHFLIQEELNKGTNYTKFDYILFEELIEKLKNENIKEIWKELIQSMNY</sequence>
<dbReference type="VEuPathDB" id="AmoebaDB:EHI_035740"/>
<dbReference type="EMBL" id="BDEQ01000001">
    <property type="protein sequence ID" value="GAT93663.1"/>
    <property type="molecule type" value="Genomic_DNA"/>
</dbReference>
<accession>A0A5K1UGR8</accession>
<evidence type="ECO:0000313" key="2">
    <source>
        <dbReference type="Proteomes" id="UP000078387"/>
    </source>
</evidence>
<dbReference type="VEuPathDB" id="AmoebaDB:EHI5A_021580"/>
<dbReference type="AlphaFoldDB" id="A0A5K1UGR8"/>
<dbReference type="OMA" id="YHLELNI"/>
<comment type="caution">
    <text evidence="1">The sequence shown here is derived from an EMBL/GenBank/DDBJ whole genome shotgun (WGS) entry which is preliminary data.</text>
</comment>
<organism evidence="1 2">
    <name type="scientific">Entamoeba histolytica</name>
    <dbReference type="NCBI Taxonomy" id="5759"/>
    <lineage>
        <taxon>Eukaryota</taxon>
        <taxon>Amoebozoa</taxon>
        <taxon>Evosea</taxon>
        <taxon>Archamoebae</taxon>
        <taxon>Mastigamoebida</taxon>
        <taxon>Entamoebidae</taxon>
        <taxon>Entamoeba</taxon>
    </lineage>
</organism>
<name>A0A5K1UGR8_ENTHI</name>
<dbReference type="VEuPathDB" id="AmoebaDB:KM1_028120"/>
<reference evidence="1 2" key="1">
    <citation type="submission" date="2016-05" db="EMBL/GenBank/DDBJ databases">
        <title>First whole genome sequencing of Entamoeba histolytica HM1:IMSS-clone-6.</title>
        <authorList>
            <person name="Mukherjee Avik.K."/>
            <person name="Izumyama S."/>
            <person name="Nakada-Tsukui K."/>
            <person name="Nozaki T."/>
        </authorList>
    </citation>
    <scope>NUCLEOTIDE SEQUENCE [LARGE SCALE GENOMIC DNA]</scope>
    <source>
        <strain evidence="1 2">HM1:IMSS clone 6</strain>
    </source>
</reference>
<dbReference type="VEuPathDB" id="AmoebaDB:EHI7A_024600"/>
<gene>
    <name evidence="1" type="ORF">CL6EHI_035740</name>
</gene>
<protein>
    <submittedName>
        <fullName evidence="1">Uncharacterized protein</fullName>
    </submittedName>
</protein>
<dbReference type="Proteomes" id="UP000078387">
    <property type="component" value="Unassembled WGS sequence"/>
</dbReference>